<evidence type="ECO:0000256" key="2">
    <source>
        <dbReference type="ARBA" id="ARBA00007475"/>
    </source>
</evidence>
<dbReference type="GO" id="GO:0006695">
    <property type="term" value="P:cholesterol biosynthetic process"/>
    <property type="evidence" value="ECO:0007669"/>
    <property type="project" value="TreeGrafter"/>
</dbReference>
<feature type="transmembrane region" description="Helical" evidence="9">
    <location>
        <begin position="39"/>
        <end position="60"/>
    </location>
</feature>
<dbReference type="InterPro" id="IPR025929">
    <property type="entry name" value="INSIG_fam"/>
</dbReference>
<organism evidence="14">
    <name type="scientific">Hymenolepis diminuta</name>
    <name type="common">Rat tapeworm</name>
    <dbReference type="NCBI Taxonomy" id="6216"/>
    <lineage>
        <taxon>Eukaryota</taxon>
        <taxon>Metazoa</taxon>
        <taxon>Spiralia</taxon>
        <taxon>Lophotrochozoa</taxon>
        <taxon>Platyhelminthes</taxon>
        <taxon>Cestoda</taxon>
        <taxon>Eucestoda</taxon>
        <taxon>Cyclophyllidea</taxon>
        <taxon>Hymenolepididae</taxon>
        <taxon>Hymenolepis</taxon>
    </lineage>
</organism>
<proteinExistence type="inferred from homology"/>
<keyword evidence="8" id="KW-1207">Sterol metabolism</keyword>
<sequence length="194" mass="21361">MRPPLRSLVLFISGVSFYYIFGVIQGFRSGIFTDGFSKSLLLSCSGIPYCCGFLSVLCGFASPRLYRHLKISTAREAEWSSIMRCVIFFMGICHASAKLEIVSISQLCLTSFCFSIGIWWIFDRSISGLLMGFLMGILGTGSCLWLGDKNIRAIDPLLTSWLPCIFFSGGITASLVGRQLAKHDAFGCSKLKSD</sequence>
<dbReference type="GO" id="GO:0032937">
    <property type="term" value="C:SREBP-SCAP-Insig complex"/>
    <property type="evidence" value="ECO:0007669"/>
    <property type="project" value="TreeGrafter"/>
</dbReference>
<evidence type="ECO:0000313" key="13">
    <source>
        <dbReference type="Proteomes" id="UP000321570"/>
    </source>
</evidence>
<comment type="similarity">
    <text evidence="2">Belongs to the INSIG family.</text>
</comment>
<keyword evidence="13" id="KW-1185">Reference proteome</keyword>
<evidence type="ECO:0000256" key="6">
    <source>
        <dbReference type="ARBA" id="ARBA00022989"/>
    </source>
</evidence>
<evidence type="ECO:0000256" key="9">
    <source>
        <dbReference type="SAM" id="Phobius"/>
    </source>
</evidence>
<feature type="transmembrane region" description="Helical" evidence="9">
    <location>
        <begin position="129"/>
        <end position="147"/>
    </location>
</feature>
<evidence type="ECO:0000256" key="7">
    <source>
        <dbReference type="ARBA" id="ARBA00023136"/>
    </source>
</evidence>
<feature type="transmembrane region" description="Helical" evidence="9">
    <location>
        <begin position="159"/>
        <end position="177"/>
    </location>
</feature>
<evidence type="ECO:0000256" key="5">
    <source>
        <dbReference type="ARBA" id="ARBA00022824"/>
    </source>
</evidence>
<keyword evidence="8" id="KW-0443">Lipid metabolism</keyword>
<dbReference type="PANTHER" id="PTHR15301">
    <property type="entry name" value="INSULIN-INDUCED GENE 1"/>
    <property type="match status" value="1"/>
</dbReference>
<gene>
    <name evidence="10" type="ORF">HDID_LOCUS4419</name>
    <name evidence="11" type="ORF">WMSIL1_LOCUS14891</name>
</gene>
<keyword evidence="6 9" id="KW-1133">Transmembrane helix</keyword>
<keyword evidence="8" id="KW-0753">Steroid metabolism</keyword>
<name>A0A0R3SHK6_HYMDI</name>
<dbReference type="Pfam" id="PF07281">
    <property type="entry name" value="INSIG"/>
    <property type="match status" value="1"/>
</dbReference>
<keyword evidence="7 9" id="KW-0472">Membrane</keyword>
<evidence type="ECO:0000313" key="10">
    <source>
        <dbReference type="EMBL" id="VDL48970.1"/>
    </source>
</evidence>
<dbReference type="Proteomes" id="UP000321570">
    <property type="component" value="Unassembled WGS sequence"/>
</dbReference>
<dbReference type="GO" id="GO:0032869">
    <property type="term" value="P:cellular response to insulin stimulus"/>
    <property type="evidence" value="ECO:0007669"/>
    <property type="project" value="TreeGrafter"/>
</dbReference>
<reference evidence="14" key="1">
    <citation type="submission" date="2017-02" db="UniProtKB">
        <authorList>
            <consortium name="WormBaseParasite"/>
        </authorList>
    </citation>
    <scope>IDENTIFICATION</scope>
</reference>
<dbReference type="STRING" id="6216.A0A0R3SHK6"/>
<protein>
    <submittedName>
        <fullName evidence="14">Rhomboid domain-containing protein</fullName>
    </submittedName>
</protein>
<evidence type="ECO:0000313" key="12">
    <source>
        <dbReference type="Proteomes" id="UP000274504"/>
    </source>
</evidence>
<comment type="subcellular location">
    <subcellularLocation>
        <location evidence="1">Endoplasmic reticulum membrane</location>
        <topology evidence="1">Multi-pass membrane protein</topology>
    </subcellularLocation>
</comment>
<keyword evidence="3" id="KW-0153">Cholesterol metabolism</keyword>
<dbReference type="OrthoDB" id="205546at2759"/>
<dbReference type="GO" id="GO:0036316">
    <property type="term" value="P:SREBP-SCAP complex retention in endoplasmic reticulum"/>
    <property type="evidence" value="ECO:0007669"/>
    <property type="project" value="TreeGrafter"/>
</dbReference>
<evidence type="ECO:0000313" key="11">
    <source>
        <dbReference type="EMBL" id="VUZ57620.1"/>
    </source>
</evidence>
<keyword evidence="4 9" id="KW-0812">Transmembrane</keyword>
<evidence type="ECO:0000256" key="4">
    <source>
        <dbReference type="ARBA" id="ARBA00022692"/>
    </source>
</evidence>
<accession>A0A0R3SHK6</accession>
<reference evidence="10 12" key="2">
    <citation type="submission" date="2018-11" db="EMBL/GenBank/DDBJ databases">
        <authorList>
            <consortium name="Pathogen Informatics"/>
        </authorList>
    </citation>
    <scope>NUCLEOTIDE SEQUENCE [LARGE SCALE GENOMIC DNA]</scope>
</reference>
<dbReference type="EMBL" id="CABIJS010000719">
    <property type="protein sequence ID" value="VUZ57620.1"/>
    <property type="molecule type" value="Genomic_DNA"/>
</dbReference>
<dbReference type="WBParaSite" id="HDID_0000442101-mRNA-1">
    <property type="protein sequence ID" value="HDID_0000442101-mRNA-1"/>
    <property type="gene ID" value="HDID_0000442101"/>
</dbReference>
<feature type="transmembrane region" description="Helical" evidence="9">
    <location>
        <begin position="7"/>
        <end position="27"/>
    </location>
</feature>
<keyword evidence="5" id="KW-0256">Endoplasmic reticulum</keyword>
<reference evidence="11 13" key="3">
    <citation type="submission" date="2019-07" db="EMBL/GenBank/DDBJ databases">
        <authorList>
            <person name="Jastrzebski P J."/>
            <person name="Paukszto L."/>
            <person name="Jastrzebski P J."/>
        </authorList>
    </citation>
    <scope>NUCLEOTIDE SEQUENCE [LARGE SCALE GENOMIC DNA]</scope>
    <source>
        <strain evidence="11 13">WMS-il1</strain>
    </source>
</reference>
<dbReference type="GO" id="GO:0032933">
    <property type="term" value="P:SREBP signaling pathway"/>
    <property type="evidence" value="ECO:0007669"/>
    <property type="project" value="TreeGrafter"/>
</dbReference>
<evidence type="ECO:0000256" key="3">
    <source>
        <dbReference type="ARBA" id="ARBA00022548"/>
    </source>
</evidence>
<evidence type="ECO:0000256" key="8">
    <source>
        <dbReference type="ARBA" id="ARBA00023166"/>
    </source>
</evidence>
<dbReference type="Proteomes" id="UP000274504">
    <property type="component" value="Unassembled WGS sequence"/>
</dbReference>
<dbReference type="AlphaFoldDB" id="A0A0R3SHK6"/>
<feature type="transmembrane region" description="Helical" evidence="9">
    <location>
        <begin position="103"/>
        <end position="122"/>
    </location>
</feature>
<dbReference type="PANTHER" id="PTHR15301:SF3">
    <property type="entry name" value="PROTEIN NSG1-RELATED"/>
    <property type="match status" value="1"/>
</dbReference>
<evidence type="ECO:0000256" key="1">
    <source>
        <dbReference type="ARBA" id="ARBA00004477"/>
    </source>
</evidence>
<dbReference type="EMBL" id="UYSG01001683">
    <property type="protein sequence ID" value="VDL48970.1"/>
    <property type="molecule type" value="Genomic_DNA"/>
</dbReference>
<evidence type="ECO:0000313" key="14">
    <source>
        <dbReference type="WBParaSite" id="HDID_0000442101-mRNA-1"/>
    </source>
</evidence>